<dbReference type="SUPFAM" id="SSF102588">
    <property type="entry name" value="LmbE-like"/>
    <property type="match status" value="1"/>
</dbReference>
<dbReference type="Pfam" id="PF02585">
    <property type="entry name" value="PIG-L"/>
    <property type="match status" value="1"/>
</dbReference>
<dbReference type="PANTHER" id="PTHR12993">
    <property type="entry name" value="N-ACETYLGLUCOSAMINYL-PHOSPHATIDYLINOSITOL DE-N-ACETYLASE-RELATED"/>
    <property type="match status" value="1"/>
</dbReference>
<sequence length="118" mass="12841">MVIVACCAGLGLTLSYFTFGSHRFPHHNNNNNNNNKQQVTPTDGNSSEGQGVGRGVDSKQRVLVVTAHPDDEVMFFGPTILHYTQHTNTTLYLLCLSNVHGSMRQTAGEASQQLIDPA</sequence>
<comment type="caution">
    <text evidence="5">The sequence shown here is derived from an EMBL/GenBank/DDBJ whole genome shotgun (WGS) entry which is preliminary data.</text>
</comment>
<feature type="region of interest" description="Disordered" evidence="3">
    <location>
        <begin position="28"/>
        <end position="58"/>
    </location>
</feature>
<feature type="signal peptide" evidence="4">
    <location>
        <begin position="1"/>
        <end position="15"/>
    </location>
</feature>
<gene>
    <name evidence="5" type="ORF">Pcinc_000524</name>
</gene>
<dbReference type="Gene3D" id="3.40.50.10320">
    <property type="entry name" value="LmbE-like"/>
    <property type="match status" value="1"/>
</dbReference>
<accession>A0AAE1GPM2</accession>
<evidence type="ECO:0000256" key="1">
    <source>
        <dbReference type="ARBA" id="ARBA00006066"/>
    </source>
</evidence>
<keyword evidence="4" id="KW-0732">Signal</keyword>
<dbReference type="EMBL" id="JAWQEG010000032">
    <property type="protein sequence ID" value="KAK3895771.1"/>
    <property type="molecule type" value="Genomic_DNA"/>
</dbReference>
<evidence type="ECO:0000313" key="5">
    <source>
        <dbReference type="EMBL" id="KAK3895771.1"/>
    </source>
</evidence>
<protein>
    <recommendedName>
        <fullName evidence="2">N-acetylglucosaminylphosphatidylinositol deacetylase</fullName>
        <ecNumber evidence="2">3.5.1.89</ecNumber>
    </recommendedName>
</protein>
<evidence type="ECO:0000256" key="2">
    <source>
        <dbReference type="ARBA" id="ARBA00012176"/>
    </source>
</evidence>
<keyword evidence="6" id="KW-1185">Reference proteome</keyword>
<feature type="chain" id="PRO_5042062549" description="N-acetylglucosaminylphosphatidylinositol deacetylase" evidence="4">
    <location>
        <begin position="16"/>
        <end position="118"/>
    </location>
</feature>
<evidence type="ECO:0000256" key="4">
    <source>
        <dbReference type="SAM" id="SignalP"/>
    </source>
</evidence>
<dbReference type="GO" id="GO:0005783">
    <property type="term" value="C:endoplasmic reticulum"/>
    <property type="evidence" value="ECO:0007669"/>
    <property type="project" value="TreeGrafter"/>
</dbReference>
<dbReference type="PANTHER" id="PTHR12993:SF11">
    <property type="entry name" value="N-ACETYLGLUCOSAMINYL-PHOSPHATIDYLINOSITOL DE-N-ACETYLASE"/>
    <property type="match status" value="1"/>
</dbReference>
<dbReference type="InterPro" id="IPR024078">
    <property type="entry name" value="LmbE-like_dom_sf"/>
</dbReference>
<dbReference type="Proteomes" id="UP001286313">
    <property type="component" value="Unassembled WGS sequence"/>
</dbReference>
<dbReference type="InterPro" id="IPR003737">
    <property type="entry name" value="GlcNAc_PI_deacetylase-related"/>
</dbReference>
<dbReference type="EC" id="3.5.1.89" evidence="2"/>
<evidence type="ECO:0000256" key="3">
    <source>
        <dbReference type="SAM" id="MobiDB-lite"/>
    </source>
</evidence>
<evidence type="ECO:0000313" key="6">
    <source>
        <dbReference type="Proteomes" id="UP001286313"/>
    </source>
</evidence>
<proteinExistence type="inferred from homology"/>
<organism evidence="5 6">
    <name type="scientific">Petrolisthes cinctipes</name>
    <name type="common">Flat porcelain crab</name>
    <dbReference type="NCBI Taxonomy" id="88211"/>
    <lineage>
        <taxon>Eukaryota</taxon>
        <taxon>Metazoa</taxon>
        <taxon>Ecdysozoa</taxon>
        <taxon>Arthropoda</taxon>
        <taxon>Crustacea</taxon>
        <taxon>Multicrustacea</taxon>
        <taxon>Malacostraca</taxon>
        <taxon>Eumalacostraca</taxon>
        <taxon>Eucarida</taxon>
        <taxon>Decapoda</taxon>
        <taxon>Pleocyemata</taxon>
        <taxon>Anomura</taxon>
        <taxon>Galatheoidea</taxon>
        <taxon>Porcellanidae</taxon>
        <taxon>Petrolisthes</taxon>
    </lineage>
</organism>
<feature type="compositionally biased region" description="Polar residues" evidence="3">
    <location>
        <begin position="36"/>
        <end position="49"/>
    </location>
</feature>
<comment type="similarity">
    <text evidence="1">Belongs to the PIGL family.</text>
</comment>
<reference evidence="5" key="1">
    <citation type="submission" date="2023-10" db="EMBL/GenBank/DDBJ databases">
        <title>Genome assemblies of two species of porcelain crab, Petrolisthes cinctipes and Petrolisthes manimaculis (Anomura: Porcellanidae).</title>
        <authorList>
            <person name="Angst P."/>
        </authorList>
    </citation>
    <scope>NUCLEOTIDE SEQUENCE</scope>
    <source>
        <strain evidence="5">PB745_01</strain>
        <tissue evidence="5">Gill</tissue>
    </source>
</reference>
<dbReference type="GO" id="GO:0000225">
    <property type="term" value="F:N-acetylglucosaminylphosphatidylinositol deacetylase activity"/>
    <property type="evidence" value="ECO:0007669"/>
    <property type="project" value="UniProtKB-EC"/>
</dbReference>
<name>A0AAE1GPM2_PETCI</name>
<dbReference type="AlphaFoldDB" id="A0AAE1GPM2"/>